<dbReference type="InterPro" id="IPR001516">
    <property type="entry name" value="Proton_antipo_N"/>
</dbReference>
<feature type="domain" description="NADH dehydrogenase subunit 5 C-terminal" evidence="19">
    <location>
        <begin position="434"/>
        <end position="630"/>
    </location>
</feature>
<feature type="transmembrane region" description="Helical" evidence="16">
    <location>
        <begin position="344"/>
        <end position="360"/>
    </location>
</feature>
<keyword evidence="4" id="KW-0813">Transport</keyword>
<evidence type="ECO:0000259" key="18">
    <source>
        <dbReference type="Pfam" id="PF00662"/>
    </source>
</evidence>
<feature type="transmembrane region" description="Helical" evidence="16">
    <location>
        <begin position="6"/>
        <end position="23"/>
    </location>
</feature>
<dbReference type="PANTHER" id="PTHR42829:SF2">
    <property type="entry name" value="NADH-UBIQUINONE OXIDOREDUCTASE CHAIN 5"/>
    <property type="match status" value="1"/>
</dbReference>
<feature type="transmembrane region" description="Helical" evidence="16">
    <location>
        <begin position="209"/>
        <end position="232"/>
    </location>
</feature>
<feature type="transmembrane region" description="Helical" evidence="16">
    <location>
        <begin position="167"/>
        <end position="189"/>
    </location>
</feature>
<evidence type="ECO:0000259" key="17">
    <source>
        <dbReference type="Pfam" id="PF00361"/>
    </source>
</evidence>
<evidence type="ECO:0000256" key="9">
    <source>
        <dbReference type="ARBA" id="ARBA00022982"/>
    </source>
</evidence>
<comment type="catalytic activity">
    <reaction evidence="15">
        <text>a ubiquinone + NADH + 5 H(+)(in) = a ubiquinol + NAD(+) + 4 H(+)(out)</text>
        <dbReference type="Rhea" id="RHEA:29091"/>
        <dbReference type="Rhea" id="RHEA-COMP:9565"/>
        <dbReference type="Rhea" id="RHEA-COMP:9566"/>
        <dbReference type="ChEBI" id="CHEBI:15378"/>
        <dbReference type="ChEBI" id="CHEBI:16389"/>
        <dbReference type="ChEBI" id="CHEBI:17976"/>
        <dbReference type="ChEBI" id="CHEBI:57540"/>
        <dbReference type="ChEBI" id="CHEBI:57945"/>
        <dbReference type="EC" id="7.1.1.2"/>
    </reaction>
</comment>
<dbReference type="InterPro" id="IPR010934">
    <property type="entry name" value="NADH_DH_su5_C"/>
</dbReference>
<dbReference type="Pfam" id="PF00361">
    <property type="entry name" value="Proton_antipo_M"/>
    <property type="match status" value="1"/>
</dbReference>
<evidence type="ECO:0000256" key="4">
    <source>
        <dbReference type="ARBA" id="ARBA00022448"/>
    </source>
</evidence>
<evidence type="ECO:0000256" key="5">
    <source>
        <dbReference type="ARBA" id="ARBA00022660"/>
    </source>
</evidence>
<keyword evidence="10 16" id="KW-1133">Transmembrane helix</keyword>
<dbReference type="NCBIfam" id="NF005141">
    <property type="entry name" value="PRK06590.1"/>
    <property type="match status" value="1"/>
</dbReference>
<dbReference type="EC" id="7.1.1.2" evidence="2"/>
<evidence type="ECO:0000256" key="14">
    <source>
        <dbReference type="ARBA" id="ARBA00023136"/>
    </source>
</evidence>
<feature type="transmembrane region" description="Helical" evidence="16">
    <location>
        <begin position="113"/>
        <end position="131"/>
    </location>
</feature>
<evidence type="ECO:0000256" key="2">
    <source>
        <dbReference type="ARBA" id="ARBA00012944"/>
    </source>
</evidence>
<feature type="transmembrane region" description="Helical" evidence="16">
    <location>
        <begin position="381"/>
        <end position="399"/>
    </location>
</feature>
<evidence type="ECO:0000256" key="15">
    <source>
        <dbReference type="ARBA" id="ARBA00049551"/>
    </source>
</evidence>
<feature type="domain" description="NADH-Ubiquinone oxidoreductase (complex I) chain 5 N-terminal" evidence="18">
    <location>
        <begin position="64"/>
        <end position="114"/>
    </location>
</feature>
<evidence type="ECO:0000256" key="13">
    <source>
        <dbReference type="ARBA" id="ARBA00023128"/>
    </source>
</evidence>
<dbReference type="AlphaFoldDB" id="A0A381SM00"/>
<evidence type="ECO:0000256" key="8">
    <source>
        <dbReference type="ARBA" id="ARBA00022967"/>
    </source>
</evidence>
<evidence type="ECO:0000256" key="12">
    <source>
        <dbReference type="ARBA" id="ARBA00023075"/>
    </source>
</evidence>
<evidence type="ECO:0000256" key="3">
    <source>
        <dbReference type="ARBA" id="ARBA00021096"/>
    </source>
</evidence>
<keyword evidence="7" id="KW-0999">Mitochondrion inner membrane</keyword>
<keyword evidence="5" id="KW-0679">Respiratory chain</keyword>
<feature type="transmembrane region" description="Helical" evidence="16">
    <location>
        <begin position="311"/>
        <end position="332"/>
    </location>
</feature>
<keyword evidence="9" id="KW-0249">Electron transport</keyword>
<dbReference type="GO" id="GO:0015990">
    <property type="term" value="P:electron transport coupled proton transport"/>
    <property type="evidence" value="ECO:0007669"/>
    <property type="project" value="TreeGrafter"/>
</dbReference>
<proteinExistence type="predicted"/>
<feature type="transmembrane region" description="Helical" evidence="16">
    <location>
        <begin position="515"/>
        <end position="534"/>
    </location>
</feature>
<evidence type="ECO:0000313" key="20">
    <source>
        <dbReference type="EMBL" id="SVA02313.1"/>
    </source>
</evidence>
<dbReference type="InterPro" id="IPR018393">
    <property type="entry name" value="NADHpl_OxRdtase_5_subgr"/>
</dbReference>
<dbReference type="Pfam" id="PF00662">
    <property type="entry name" value="Proton_antipo_N"/>
    <property type="match status" value="1"/>
</dbReference>
<feature type="transmembrane region" description="Helical" evidence="16">
    <location>
        <begin position="419"/>
        <end position="441"/>
    </location>
</feature>
<gene>
    <name evidence="20" type="ORF">METZ01_LOCUS55167</name>
</gene>
<dbReference type="GO" id="GO:0003954">
    <property type="term" value="F:NADH dehydrogenase activity"/>
    <property type="evidence" value="ECO:0007669"/>
    <property type="project" value="TreeGrafter"/>
</dbReference>
<dbReference type="InterPro" id="IPR003945">
    <property type="entry name" value="NU5C-like"/>
</dbReference>
<keyword evidence="11" id="KW-0520">NAD</keyword>
<keyword evidence="12" id="KW-0830">Ubiquinone</keyword>
<feature type="transmembrane region" description="Helical" evidence="16">
    <location>
        <begin position="462"/>
        <end position="482"/>
    </location>
</feature>
<accession>A0A381SM00</accession>
<name>A0A381SM00_9ZZZZ</name>
<reference evidence="20" key="1">
    <citation type="submission" date="2018-05" db="EMBL/GenBank/DDBJ databases">
        <authorList>
            <person name="Lanie J.A."/>
            <person name="Ng W.-L."/>
            <person name="Kazmierczak K.M."/>
            <person name="Andrzejewski T.M."/>
            <person name="Davidsen T.M."/>
            <person name="Wayne K.J."/>
            <person name="Tettelin H."/>
            <person name="Glass J.I."/>
            <person name="Rusch D."/>
            <person name="Podicherti R."/>
            <person name="Tsui H.-C.T."/>
            <person name="Winkler M.E."/>
        </authorList>
    </citation>
    <scope>NUCLEOTIDE SEQUENCE</scope>
</reference>
<feature type="transmembrane region" description="Helical" evidence="16">
    <location>
        <begin position="81"/>
        <end position="101"/>
    </location>
</feature>
<dbReference type="GO" id="GO:0005743">
    <property type="term" value="C:mitochondrial inner membrane"/>
    <property type="evidence" value="ECO:0007669"/>
    <property type="project" value="UniProtKB-SubCell"/>
</dbReference>
<feature type="transmembrane region" description="Helical" evidence="16">
    <location>
        <begin position="137"/>
        <end position="155"/>
    </location>
</feature>
<comment type="subcellular location">
    <subcellularLocation>
        <location evidence="1">Mitochondrion inner membrane</location>
        <topology evidence="1">Multi-pass membrane protein</topology>
    </subcellularLocation>
</comment>
<keyword evidence="13" id="KW-0496">Mitochondrion</keyword>
<evidence type="ECO:0000256" key="1">
    <source>
        <dbReference type="ARBA" id="ARBA00004448"/>
    </source>
</evidence>
<evidence type="ECO:0000259" key="19">
    <source>
        <dbReference type="Pfam" id="PF06455"/>
    </source>
</evidence>
<keyword evidence="14 16" id="KW-0472">Membrane</keyword>
<dbReference type="EMBL" id="UINC01002992">
    <property type="protein sequence ID" value="SVA02313.1"/>
    <property type="molecule type" value="Genomic_DNA"/>
</dbReference>
<feature type="transmembrane region" description="Helical" evidence="16">
    <location>
        <begin position="285"/>
        <end position="304"/>
    </location>
</feature>
<evidence type="ECO:0000256" key="10">
    <source>
        <dbReference type="ARBA" id="ARBA00022989"/>
    </source>
</evidence>
<organism evidence="20">
    <name type="scientific">marine metagenome</name>
    <dbReference type="NCBI Taxonomy" id="408172"/>
    <lineage>
        <taxon>unclassified sequences</taxon>
        <taxon>metagenomes</taxon>
        <taxon>ecological metagenomes</taxon>
    </lineage>
</organism>
<dbReference type="PRINTS" id="PR01435">
    <property type="entry name" value="NPOXDRDTASE5"/>
</dbReference>
<dbReference type="PANTHER" id="PTHR42829">
    <property type="entry name" value="NADH-UBIQUINONE OXIDOREDUCTASE CHAIN 5"/>
    <property type="match status" value="1"/>
</dbReference>
<protein>
    <recommendedName>
        <fullName evidence="3">NADH-ubiquinone oxidoreductase chain 5</fullName>
        <ecNumber evidence="2">7.1.1.2</ecNumber>
    </recommendedName>
</protein>
<keyword evidence="8" id="KW-1278">Translocase</keyword>
<dbReference type="Gene3D" id="1.20.5.2700">
    <property type="match status" value="1"/>
</dbReference>
<evidence type="ECO:0000256" key="7">
    <source>
        <dbReference type="ARBA" id="ARBA00022792"/>
    </source>
</evidence>
<dbReference type="NCBIfam" id="TIGR01974">
    <property type="entry name" value="NDH_I_L"/>
    <property type="match status" value="1"/>
</dbReference>
<dbReference type="InterPro" id="IPR001750">
    <property type="entry name" value="ND/Mrp_TM"/>
</dbReference>
<feature type="transmembrane region" description="Helical" evidence="16">
    <location>
        <begin position="614"/>
        <end position="634"/>
    </location>
</feature>
<evidence type="ECO:0000256" key="16">
    <source>
        <dbReference type="SAM" id="Phobius"/>
    </source>
</evidence>
<dbReference type="PRINTS" id="PR01434">
    <property type="entry name" value="NADHDHGNASE5"/>
</dbReference>
<dbReference type="GO" id="GO:0008137">
    <property type="term" value="F:NADH dehydrogenase (ubiquinone) activity"/>
    <property type="evidence" value="ECO:0007669"/>
    <property type="project" value="UniProtKB-EC"/>
</dbReference>
<dbReference type="Pfam" id="PF06455">
    <property type="entry name" value="NADH5_C"/>
    <property type="match status" value="1"/>
</dbReference>
<evidence type="ECO:0000256" key="6">
    <source>
        <dbReference type="ARBA" id="ARBA00022692"/>
    </source>
</evidence>
<feature type="transmembrane region" description="Helical" evidence="16">
    <location>
        <begin position="30"/>
        <end position="53"/>
    </location>
</feature>
<sequence length="635" mass="72049">MEISIIFLPLMGFLFCSLIGNKFHYRVSQILTTSFLTIAAIFSWIIFFEYLGFKETEVFHLLNWITSGSLSVDWSIRIDSLTTTMFIVICTVSACVHMYSIGYMKEDPSKIRFMGYLSLFTFFMLVLVSSNNLLQMFFGWEGVGLASYLLIGFWHHKASANNAAIKAFVVNRIGDFGFALGIAGVFFVFGSIDFDTIFNNAKNFKEHQIIFASIEFSTIDLLCFLLFVGAMGKSAQLGLHTWLPDAMEGPTPVSALIHAATMVTAGVFMVARMSPLFALAEFTNIFITFIGAATAIFTASIALTQNDIKRVIAYSTCSQLGYMFFAAGLGAYNASIFHLMTHGFFKALLFLSAGSVIYAMHHEQDMRKMGGLYNKIPFTALMMWIGSLAIIGFPYFSGYYSKESILENAYFASNYMADFAYIVGILTALLTAFYSWRLLFLTFHGENRSEPEIFDHANESPWVMRAPLVLLAFGSIFAGVFFSDYYIGDLKNNFWNHAIVLIHGKHHHLPFLQTLIIKTSVALGILIASFIYFYNKNFASKLSKNLNFLYSILLNKWYVDEIYKIIFVKPYFYIANIFWKKGDEQIIDYYGPNGISRLVSFSSIYLSRFQSGYVYHYAFAMLGGLIIILTWFLYY</sequence>
<feature type="domain" description="NADH:quinone oxidoreductase/Mrp antiporter transmembrane" evidence="17">
    <location>
        <begin position="130"/>
        <end position="420"/>
    </location>
</feature>
<keyword evidence="6 16" id="KW-0812">Transmembrane</keyword>
<dbReference type="GO" id="GO:0042773">
    <property type="term" value="P:ATP synthesis coupled electron transport"/>
    <property type="evidence" value="ECO:0007669"/>
    <property type="project" value="InterPro"/>
</dbReference>
<evidence type="ECO:0000256" key="11">
    <source>
        <dbReference type="ARBA" id="ARBA00023027"/>
    </source>
</evidence>
<feature type="transmembrane region" description="Helical" evidence="16">
    <location>
        <begin position="253"/>
        <end position="273"/>
    </location>
</feature>